<sequence length="202" mass="23461">MDLKEKVLSDEENGLNTSQYSDDDSTLPFSTDSEDEKDYLKSLEQKNIPSSKFTCIKRKYLKFNPGSKELMIERSLQDRKIVKIGEVWFSHPMYDDRSSPEDSSSDDERSVNNKNISYKQNHIESLSNIMDLIVGTSEESEQFDELYQAKEAMEIDSKSSWNIVKTSDEESDQIDELHQEIEGSNSNSFKKEFLNDRERLLI</sequence>
<evidence type="ECO:0000313" key="3">
    <source>
        <dbReference type="Proteomes" id="UP000022910"/>
    </source>
</evidence>
<dbReference type="HOGENOM" id="CLU_1355308_0_0_1"/>
<keyword evidence="3" id="KW-1185">Reference proteome</keyword>
<gene>
    <name evidence="2" type="ORF">RirG_176640</name>
</gene>
<dbReference type="Proteomes" id="UP000022910">
    <property type="component" value="Unassembled WGS sequence"/>
</dbReference>
<organism evidence="2 3">
    <name type="scientific">Rhizophagus irregularis (strain DAOM 197198w)</name>
    <name type="common">Glomus intraradices</name>
    <dbReference type="NCBI Taxonomy" id="1432141"/>
    <lineage>
        <taxon>Eukaryota</taxon>
        <taxon>Fungi</taxon>
        <taxon>Fungi incertae sedis</taxon>
        <taxon>Mucoromycota</taxon>
        <taxon>Glomeromycotina</taxon>
        <taxon>Glomeromycetes</taxon>
        <taxon>Glomerales</taxon>
        <taxon>Glomeraceae</taxon>
        <taxon>Rhizophagus</taxon>
    </lineage>
</organism>
<dbReference type="OrthoDB" id="2355211at2759"/>
<reference evidence="2 3" key="1">
    <citation type="submission" date="2014-02" db="EMBL/GenBank/DDBJ databases">
        <title>Single nucleus genome sequencing reveals high similarity among nuclei of an endomycorrhizal fungus.</title>
        <authorList>
            <person name="Lin K."/>
            <person name="Geurts R."/>
            <person name="Zhang Z."/>
            <person name="Limpens E."/>
            <person name="Saunders D.G."/>
            <person name="Mu D."/>
            <person name="Pang E."/>
            <person name="Cao H."/>
            <person name="Cha H."/>
            <person name="Lin T."/>
            <person name="Zhou Q."/>
            <person name="Shang Y."/>
            <person name="Li Y."/>
            <person name="Ivanov S."/>
            <person name="Sharma T."/>
            <person name="Velzen R.V."/>
            <person name="Ruijter N.D."/>
            <person name="Aanen D.K."/>
            <person name="Win J."/>
            <person name="Kamoun S."/>
            <person name="Bisseling T."/>
            <person name="Huang S."/>
        </authorList>
    </citation>
    <scope>NUCLEOTIDE SEQUENCE [LARGE SCALE GENOMIC DNA]</scope>
    <source>
        <strain evidence="3">DAOM197198w</strain>
    </source>
</reference>
<proteinExistence type="predicted"/>
<dbReference type="EMBL" id="JEMT01025845">
    <property type="protein sequence ID" value="EXX60795.1"/>
    <property type="molecule type" value="Genomic_DNA"/>
</dbReference>
<dbReference type="AlphaFoldDB" id="A0A015J228"/>
<evidence type="ECO:0000256" key="1">
    <source>
        <dbReference type="SAM" id="MobiDB-lite"/>
    </source>
</evidence>
<name>A0A015J228_RHIIW</name>
<comment type="caution">
    <text evidence="2">The sequence shown here is derived from an EMBL/GenBank/DDBJ whole genome shotgun (WGS) entry which is preliminary data.</text>
</comment>
<evidence type="ECO:0000313" key="2">
    <source>
        <dbReference type="EMBL" id="EXX60795.1"/>
    </source>
</evidence>
<accession>A0A015J228</accession>
<protein>
    <submittedName>
        <fullName evidence="2">Uncharacterized protein</fullName>
    </submittedName>
</protein>
<feature type="region of interest" description="Disordered" evidence="1">
    <location>
        <begin position="1"/>
        <end position="38"/>
    </location>
</feature>